<dbReference type="EC" id="4.6.1.2" evidence="2"/>
<dbReference type="FunFam" id="3.30.70.1230:FF:000059">
    <property type="entry name" value="Guanylate cyclase"/>
    <property type="match status" value="1"/>
</dbReference>
<sequence length="825" mass="94121">MYGLILENMSEYIRQVYGEDRWEEIRRQASVDQPSFSVHQVYPENLIPRLAKKAIHVLGVTEKEFFDQMGVHFVGFVGQYGYDRVLSVLGRHVRDFLNGLDNLHEYLKFSYPRMRAPSFICENETRQGLTLHYRSKRRGFVYYTMGQIREVARHFYHKELQIQLVREEILFDTVHVTFQLTFDNRAFTQASLTMTREEKHLPIGASVLFEIFPFCIVFGSDMIVRSIGNSLMVILPDLVGKKITHFFDLVRPLIAFKFHSILNRTNNIFELVTVEPILTERPPDRQKNEILLSDELDSVDDRTLRLKGQMIYMDNWKMMMYLGTPVMPDLNSLIATGLYINDLSMHDFSRDLMLAGTQQSVELKLALDQEQLKSKKLEESMRKLDEEMKRTDELLYQMIPKQVADRLRNGESPIDTCEMFDSVSILFSDVVTFTEICSRITPMEVVSMLNAMYSLFDTLTERNRVYKVETIGDAYMVVSGAPVKENDHADRVCDMALDMVEAITDLKDRSTGLHLQIRVGIHSGAVVAGIVGLKMPRYCLFGDSVNTASRMEATSQAMQIHISESTRELLSPSYKVKERGEIEVKGKGTMKTYWLEKREHRSSSTKGITIQEPTQWNTRNTEKRVSAGAPAAFTAATMYENQNCLDTLSRRGSNIVSPTPADSTFIPEERRIYSPITFQDVARRSVANSPTKNADSKECRSNSMGAVMTRNSEMFSCLVSDTEEHFRQHRDSLSPRAENRSAGIHPKPELNVTSSSSSSEESRDDRAASADSDVSKRQKSKENYTTFHSDLSNSQSLTHQDQCCPGFTMSKSGKTRHQSNGCCIA</sequence>
<comment type="similarity">
    <text evidence="8">Belongs to the adenylyl cyclase class-4/guanylyl cyclase family.</text>
</comment>
<feature type="coiled-coil region" evidence="9">
    <location>
        <begin position="367"/>
        <end position="394"/>
    </location>
</feature>
<dbReference type="SMART" id="SM00044">
    <property type="entry name" value="CYCc"/>
    <property type="match status" value="1"/>
</dbReference>
<feature type="compositionally biased region" description="Basic and acidic residues" evidence="10">
    <location>
        <begin position="726"/>
        <end position="739"/>
    </location>
</feature>
<dbReference type="PANTHER" id="PTHR45655:SF10">
    <property type="entry name" value="SOLUBLE GUANYLATE CYCLASE 88E"/>
    <property type="match status" value="1"/>
</dbReference>
<dbReference type="RefSeq" id="XP_033354235.1">
    <property type="nucleotide sequence ID" value="XM_033498344.1"/>
</dbReference>
<dbReference type="RefSeq" id="XP_033354237.1">
    <property type="nucleotide sequence ID" value="XM_033498346.1"/>
</dbReference>
<dbReference type="RefSeq" id="XP_033354234.1">
    <property type="nucleotide sequence ID" value="XM_033498343.1"/>
</dbReference>
<evidence type="ECO:0000313" key="17">
    <source>
        <dbReference type="RefSeq" id="XP_033354237.1"/>
    </source>
</evidence>
<feature type="region of interest" description="Disordered" evidence="10">
    <location>
        <begin position="726"/>
        <end position="799"/>
    </location>
</feature>
<dbReference type="Gene3D" id="3.90.1520.10">
    <property type="entry name" value="H-NOX domain"/>
    <property type="match status" value="1"/>
</dbReference>
<evidence type="ECO:0000256" key="6">
    <source>
        <dbReference type="ARBA" id="ARBA00023239"/>
    </source>
</evidence>
<dbReference type="PROSITE" id="PS00452">
    <property type="entry name" value="GUANYLATE_CYCLASE_1"/>
    <property type="match status" value="1"/>
</dbReference>
<dbReference type="InterPro" id="IPR029787">
    <property type="entry name" value="Nucleotide_cyclase"/>
</dbReference>
<reference evidence="13 14" key="1">
    <citation type="submission" date="2025-04" db="UniProtKB">
        <authorList>
            <consortium name="RefSeq"/>
        </authorList>
    </citation>
    <scope>IDENTIFICATION</scope>
    <source>
        <tissue evidence="13 14">Muscle</tissue>
    </source>
</reference>
<evidence type="ECO:0000256" key="1">
    <source>
        <dbReference type="ARBA" id="ARBA00004496"/>
    </source>
</evidence>
<evidence type="ECO:0000313" key="15">
    <source>
        <dbReference type="RefSeq" id="XP_033354235.1"/>
    </source>
</evidence>
<dbReference type="KEGG" id="bvk:117235889"/>
<dbReference type="GO" id="GO:0019826">
    <property type="term" value="F:oxygen sensor activity"/>
    <property type="evidence" value="ECO:0007669"/>
    <property type="project" value="TreeGrafter"/>
</dbReference>
<evidence type="ECO:0000256" key="3">
    <source>
        <dbReference type="ARBA" id="ARBA00022490"/>
    </source>
</evidence>
<dbReference type="Pfam" id="PF07700">
    <property type="entry name" value="HNOB"/>
    <property type="match status" value="1"/>
</dbReference>
<dbReference type="Gene3D" id="3.30.70.1230">
    <property type="entry name" value="Nucleotide cyclase"/>
    <property type="match status" value="1"/>
</dbReference>
<feature type="region of interest" description="Disordered" evidence="10">
    <location>
        <begin position="684"/>
        <end position="705"/>
    </location>
</feature>
<evidence type="ECO:0000256" key="10">
    <source>
        <dbReference type="SAM" id="MobiDB-lite"/>
    </source>
</evidence>
<evidence type="ECO:0000313" key="18">
    <source>
        <dbReference type="RefSeq" id="XP_033354238.1"/>
    </source>
</evidence>
<dbReference type="Pfam" id="PF00211">
    <property type="entry name" value="Guanylate_cyc"/>
    <property type="match status" value="1"/>
</dbReference>
<dbReference type="InterPro" id="IPR011645">
    <property type="entry name" value="HNOB_dom_associated"/>
</dbReference>
<evidence type="ECO:0000259" key="11">
    <source>
        <dbReference type="PROSITE" id="PS50125"/>
    </source>
</evidence>
<keyword evidence="4" id="KW-0547">Nucleotide-binding</keyword>
<evidence type="ECO:0000256" key="2">
    <source>
        <dbReference type="ARBA" id="ARBA00012202"/>
    </source>
</evidence>
<name>A0A6J3KLZ6_9HYME</name>
<proteinExistence type="inferred from homology"/>
<dbReference type="GeneID" id="117235889"/>
<dbReference type="GO" id="GO:0008074">
    <property type="term" value="C:guanylate cyclase complex, soluble"/>
    <property type="evidence" value="ECO:0007669"/>
    <property type="project" value="TreeGrafter"/>
</dbReference>
<keyword evidence="9" id="KW-0175">Coiled coil</keyword>
<dbReference type="GO" id="GO:0004383">
    <property type="term" value="F:guanylate cyclase activity"/>
    <property type="evidence" value="ECO:0007669"/>
    <property type="project" value="UniProtKB-EC"/>
</dbReference>
<keyword evidence="12" id="KW-1185">Reference proteome</keyword>
<dbReference type="CDD" id="cd07302">
    <property type="entry name" value="CHD"/>
    <property type="match status" value="1"/>
</dbReference>
<evidence type="ECO:0000256" key="9">
    <source>
        <dbReference type="SAM" id="Coils"/>
    </source>
</evidence>
<dbReference type="RefSeq" id="XP_033354233.1">
    <property type="nucleotide sequence ID" value="XM_033498342.1"/>
</dbReference>
<keyword evidence="7" id="KW-0141">cGMP biosynthesis</keyword>
<dbReference type="PROSITE" id="PS50125">
    <property type="entry name" value="GUANYLATE_CYCLASE_2"/>
    <property type="match status" value="1"/>
</dbReference>
<comment type="subcellular location">
    <subcellularLocation>
        <location evidence="1">Cytoplasm</location>
    </subcellularLocation>
</comment>
<keyword evidence="5" id="KW-0342">GTP-binding</keyword>
<evidence type="ECO:0000313" key="16">
    <source>
        <dbReference type="RefSeq" id="XP_033354236.1"/>
    </source>
</evidence>
<dbReference type="RefSeq" id="XP_033354236.1">
    <property type="nucleotide sequence ID" value="XM_033498345.1"/>
</dbReference>
<dbReference type="CTD" id="41825"/>
<evidence type="ECO:0000313" key="12">
    <source>
        <dbReference type="Proteomes" id="UP000504631"/>
    </source>
</evidence>
<evidence type="ECO:0000313" key="14">
    <source>
        <dbReference type="RefSeq" id="XP_033354234.1"/>
    </source>
</evidence>
<dbReference type="Gene3D" id="3.30.450.260">
    <property type="entry name" value="Haem NO binding associated domain"/>
    <property type="match status" value="1"/>
</dbReference>
<dbReference type="InterPro" id="IPR011644">
    <property type="entry name" value="Heme_NO-bd"/>
</dbReference>
<dbReference type="InterPro" id="IPR001054">
    <property type="entry name" value="A/G_cyclase"/>
</dbReference>
<protein>
    <recommendedName>
        <fullName evidence="2">guanylate cyclase</fullName>
        <ecNumber evidence="2">4.6.1.2</ecNumber>
    </recommendedName>
</protein>
<keyword evidence="6 8" id="KW-0456">Lyase</keyword>
<dbReference type="InterPro" id="IPR018297">
    <property type="entry name" value="A/G_cyclase_CS"/>
</dbReference>
<dbReference type="SUPFAM" id="SSF55073">
    <property type="entry name" value="Nucleotide cyclase"/>
    <property type="match status" value="1"/>
</dbReference>
<dbReference type="SUPFAM" id="SSF111126">
    <property type="entry name" value="Ligand-binding domain in the NO signalling and Golgi transport"/>
    <property type="match status" value="1"/>
</dbReference>
<evidence type="ECO:0000256" key="4">
    <source>
        <dbReference type="ARBA" id="ARBA00022741"/>
    </source>
</evidence>
<dbReference type="Proteomes" id="UP000504631">
    <property type="component" value="Unplaced"/>
</dbReference>
<evidence type="ECO:0000256" key="8">
    <source>
        <dbReference type="RuleBase" id="RU000405"/>
    </source>
</evidence>
<dbReference type="InterPro" id="IPR024096">
    <property type="entry name" value="NO_sig/Golgi_transp_ligand-bd"/>
</dbReference>
<dbReference type="PANTHER" id="PTHR45655">
    <property type="entry name" value="GUANYLATE CYCLASE SOLUBLE SUBUNIT BETA-2"/>
    <property type="match status" value="1"/>
</dbReference>
<dbReference type="Gene3D" id="6.10.250.780">
    <property type="match status" value="1"/>
</dbReference>
<dbReference type="Pfam" id="PF07701">
    <property type="entry name" value="HNOBA"/>
    <property type="match status" value="1"/>
</dbReference>
<dbReference type="GO" id="GO:0070482">
    <property type="term" value="P:response to oxygen levels"/>
    <property type="evidence" value="ECO:0007669"/>
    <property type="project" value="TreeGrafter"/>
</dbReference>
<dbReference type="InterPro" id="IPR042463">
    <property type="entry name" value="HNOB_dom_associated_sf"/>
</dbReference>
<feature type="domain" description="Guanylate cyclase" evidence="11">
    <location>
        <begin position="424"/>
        <end position="552"/>
    </location>
</feature>
<evidence type="ECO:0000256" key="7">
    <source>
        <dbReference type="ARBA" id="ARBA00023293"/>
    </source>
</evidence>
<accession>A0A6J3KLZ6</accession>
<evidence type="ECO:0000313" key="13">
    <source>
        <dbReference type="RefSeq" id="XP_033354233.1"/>
    </source>
</evidence>
<dbReference type="RefSeq" id="XP_033354238.1">
    <property type="nucleotide sequence ID" value="XM_033498347.1"/>
</dbReference>
<dbReference type="AlphaFoldDB" id="A0A6J3KLZ6"/>
<dbReference type="GO" id="GO:0070026">
    <property type="term" value="F:nitric oxide binding"/>
    <property type="evidence" value="ECO:0007669"/>
    <property type="project" value="TreeGrafter"/>
</dbReference>
<dbReference type="GO" id="GO:0005525">
    <property type="term" value="F:GTP binding"/>
    <property type="evidence" value="ECO:0007669"/>
    <property type="project" value="UniProtKB-KW"/>
</dbReference>
<dbReference type="GO" id="GO:0038060">
    <property type="term" value="P:nitric oxide-cGMP-mediated signaling"/>
    <property type="evidence" value="ECO:0007669"/>
    <property type="project" value="TreeGrafter"/>
</dbReference>
<feature type="compositionally biased region" description="Polar residues" evidence="10">
    <location>
        <begin position="783"/>
        <end position="799"/>
    </location>
</feature>
<feature type="compositionally biased region" description="Basic and acidic residues" evidence="10">
    <location>
        <begin position="760"/>
        <end position="782"/>
    </location>
</feature>
<gene>
    <name evidence="13 14 15 16 17 18" type="primary">LOC117235889</name>
</gene>
<dbReference type="InterPro" id="IPR038158">
    <property type="entry name" value="H-NOX_domain_sf"/>
</dbReference>
<evidence type="ECO:0000256" key="5">
    <source>
        <dbReference type="ARBA" id="ARBA00023134"/>
    </source>
</evidence>
<dbReference type="GO" id="GO:0020037">
    <property type="term" value="F:heme binding"/>
    <property type="evidence" value="ECO:0007669"/>
    <property type="project" value="InterPro"/>
</dbReference>
<keyword evidence="3" id="KW-0963">Cytoplasm</keyword>
<organism evidence="12 18">
    <name type="scientific">Bombus vosnesenskii</name>
    <dbReference type="NCBI Taxonomy" id="207650"/>
    <lineage>
        <taxon>Eukaryota</taxon>
        <taxon>Metazoa</taxon>
        <taxon>Ecdysozoa</taxon>
        <taxon>Arthropoda</taxon>
        <taxon>Hexapoda</taxon>
        <taxon>Insecta</taxon>
        <taxon>Pterygota</taxon>
        <taxon>Neoptera</taxon>
        <taxon>Endopterygota</taxon>
        <taxon>Hymenoptera</taxon>
        <taxon>Apocrita</taxon>
        <taxon>Aculeata</taxon>
        <taxon>Apoidea</taxon>
        <taxon>Anthophila</taxon>
        <taxon>Apidae</taxon>
        <taxon>Bombus</taxon>
        <taxon>Pyrobombus</taxon>
    </lineage>
</organism>